<dbReference type="PANTHER" id="PTHR44757:SF4">
    <property type="entry name" value="DIGUANYLATE CYCLASE DGCE-RELATED"/>
    <property type="match status" value="1"/>
</dbReference>
<dbReference type="PROSITE" id="PS50112">
    <property type="entry name" value="PAS"/>
    <property type="match status" value="1"/>
</dbReference>
<feature type="domain" description="EAL" evidence="3">
    <location>
        <begin position="380"/>
        <end position="634"/>
    </location>
</feature>
<dbReference type="InterPro" id="IPR052155">
    <property type="entry name" value="Biofilm_reg_signaling"/>
</dbReference>
<dbReference type="Pfam" id="PF00563">
    <property type="entry name" value="EAL"/>
    <property type="match status" value="1"/>
</dbReference>
<evidence type="ECO:0000259" key="3">
    <source>
        <dbReference type="PROSITE" id="PS50883"/>
    </source>
</evidence>
<keyword evidence="6" id="KW-1185">Reference proteome</keyword>
<dbReference type="NCBIfam" id="TIGR00254">
    <property type="entry name" value="GGDEF"/>
    <property type="match status" value="1"/>
</dbReference>
<dbReference type="SMART" id="SM00091">
    <property type="entry name" value="PAS"/>
    <property type="match status" value="1"/>
</dbReference>
<dbReference type="Pfam" id="PF08448">
    <property type="entry name" value="PAS_4"/>
    <property type="match status" value="1"/>
</dbReference>
<dbReference type="CDD" id="cd01949">
    <property type="entry name" value="GGDEF"/>
    <property type="match status" value="1"/>
</dbReference>
<dbReference type="SMART" id="SM00086">
    <property type="entry name" value="PAC"/>
    <property type="match status" value="2"/>
</dbReference>
<evidence type="ECO:0000259" key="4">
    <source>
        <dbReference type="PROSITE" id="PS50887"/>
    </source>
</evidence>
<dbReference type="InterPro" id="IPR000014">
    <property type="entry name" value="PAS"/>
</dbReference>
<dbReference type="InterPro" id="IPR001610">
    <property type="entry name" value="PAC"/>
</dbReference>
<dbReference type="InterPro" id="IPR043128">
    <property type="entry name" value="Rev_trsase/Diguanyl_cyclase"/>
</dbReference>
<dbReference type="PROSITE" id="PS50887">
    <property type="entry name" value="GGDEF"/>
    <property type="match status" value="1"/>
</dbReference>
<dbReference type="EMBL" id="JBHRZF010000020">
    <property type="protein sequence ID" value="MFC3859581.1"/>
    <property type="molecule type" value="Genomic_DNA"/>
</dbReference>
<dbReference type="SUPFAM" id="SSF141868">
    <property type="entry name" value="EAL domain-like"/>
    <property type="match status" value="1"/>
</dbReference>
<name>A0ABV8A2H5_9DEIO</name>
<evidence type="ECO:0000313" key="6">
    <source>
        <dbReference type="Proteomes" id="UP001595748"/>
    </source>
</evidence>
<feature type="domain" description="GGDEF" evidence="4">
    <location>
        <begin position="238"/>
        <end position="371"/>
    </location>
</feature>
<dbReference type="SMART" id="SM00267">
    <property type="entry name" value="GGDEF"/>
    <property type="match status" value="1"/>
</dbReference>
<dbReference type="SUPFAM" id="SSF55785">
    <property type="entry name" value="PYP-like sensor domain (PAS domain)"/>
    <property type="match status" value="2"/>
</dbReference>
<feature type="domain" description="PAC" evidence="2">
    <location>
        <begin position="23"/>
        <end position="74"/>
    </location>
</feature>
<dbReference type="CDD" id="cd01948">
    <property type="entry name" value="EAL"/>
    <property type="match status" value="1"/>
</dbReference>
<gene>
    <name evidence="5" type="ORF">ACFOPQ_02190</name>
</gene>
<evidence type="ECO:0000313" key="5">
    <source>
        <dbReference type="EMBL" id="MFC3859581.1"/>
    </source>
</evidence>
<dbReference type="Gene3D" id="3.30.450.20">
    <property type="entry name" value="PAS domain"/>
    <property type="match status" value="2"/>
</dbReference>
<dbReference type="PROSITE" id="PS50883">
    <property type="entry name" value="EAL"/>
    <property type="match status" value="1"/>
</dbReference>
<dbReference type="Gene3D" id="3.30.70.270">
    <property type="match status" value="1"/>
</dbReference>
<proteinExistence type="predicted"/>
<dbReference type="InterPro" id="IPR000160">
    <property type="entry name" value="GGDEF_dom"/>
</dbReference>
<dbReference type="InterPro" id="IPR013656">
    <property type="entry name" value="PAS_4"/>
</dbReference>
<dbReference type="Gene3D" id="3.20.20.450">
    <property type="entry name" value="EAL domain"/>
    <property type="match status" value="1"/>
</dbReference>
<dbReference type="SMART" id="SM00052">
    <property type="entry name" value="EAL"/>
    <property type="match status" value="1"/>
</dbReference>
<comment type="caution">
    <text evidence="5">The sequence shown here is derived from an EMBL/GenBank/DDBJ whole genome shotgun (WGS) entry which is preliminary data.</text>
</comment>
<protein>
    <submittedName>
        <fullName evidence="5">EAL domain-containing protein</fullName>
    </submittedName>
</protein>
<organism evidence="5 6">
    <name type="scientific">Deinococcus antarcticus</name>
    <dbReference type="NCBI Taxonomy" id="1298767"/>
    <lineage>
        <taxon>Bacteria</taxon>
        <taxon>Thermotogati</taxon>
        <taxon>Deinococcota</taxon>
        <taxon>Deinococci</taxon>
        <taxon>Deinococcales</taxon>
        <taxon>Deinococcaceae</taxon>
        <taxon>Deinococcus</taxon>
    </lineage>
</organism>
<dbReference type="SUPFAM" id="SSF55073">
    <property type="entry name" value="Nucleotide cyclase"/>
    <property type="match status" value="1"/>
</dbReference>
<sequence length="638" mass="71060">MVGEQNYRAVQDAVQGALRGETCSVEFELVRPGGEKRYMHQTYVPQLQDGQVSGYVNIGVDLTERCRAEQRLFEQEELARVTLASIGGSVITTDAGGRVTYLTPVAERLTGWPLAEARGLPVEQVLDLRHEGDDRPAANPVRLALSERRTVVEVSAGLVLLNRGGQRRSIQDSVSPILAGNGDLLGAVMVFHDVSESRAMALRMSHLAQHDSLTDLPNRVLLFDRIHQAITQVERHGGHFAMLFLDLDEFKGVNDTLGHAVGDQLLQEVARRLQRVLRDSDTISRQGGDEFIVLATKLAEVNDAETVASKVLQALGQPYALDDHLLSVTASVGIAVYPGDGRTTDELLKNAYAAMYQAKAAGRNTTRFYSAELQELLKRRREIQHEMRLALERGEYHLYYQPKVDAWTGRVIGCEALLRWIKPGGQVVPPLDFIPLSEETGFITLLGAWVLRRACFQIRAWQDTHPHLLPVSVNISAKQFADPGFLDTLQSCLEEAGVDARHLELELTESVLITRLEHCLELFSRLKEMGVAFSIDDFGTGFSSLNYLNILHLETIKIERSFLRRAMDSQRGASVLQAIIQLGQSLDIQMIAEGVESQQDVDKLLGWGCRLMQGYHFSRPLPPAALAEWLTTRHQHSK</sequence>
<dbReference type="Pfam" id="PF00990">
    <property type="entry name" value="GGDEF"/>
    <property type="match status" value="1"/>
</dbReference>
<dbReference type="InterPro" id="IPR000700">
    <property type="entry name" value="PAS-assoc_C"/>
</dbReference>
<dbReference type="InterPro" id="IPR035965">
    <property type="entry name" value="PAS-like_dom_sf"/>
</dbReference>
<dbReference type="Proteomes" id="UP001595748">
    <property type="component" value="Unassembled WGS sequence"/>
</dbReference>
<dbReference type="InterPro" id="IPR001633">
    <property type="entry name" value="EAL_dom"/>
</dbReference>
<dbReference type="CDD" id="cd00130">
    <property type="entry name" value="PAS"/>
    <property type="match status" value="1"/>
</dbReference>
<evidence type="ECO:0000259" key="1">
    <source>
        <dbReference type="PROSITE" id="PS50112"/>
    </source>
</evidence>
<feature type="domain" description="PAS" evidence="1">
    <location>
        <begin position="75"/>
        <end position="148"/>
    </location>
</feature>
<dbReference type="NCBIfam" id="TIGR00229">
    <property type="entry name" value="sensory_box"/>
    <property type="match status" value="1"/>
</dbReference>
<dbReference type="PROSITE" id="PS50113">
    <property type="entry name" value="PAC"/>
    <property type="match status" value="2"/>
</dbReference>
<accession>A0ABV8A2H5</accession>
<dbReference type="InterPro" id="IPR029787">
    <property type="entry name" value="Nucleotide_cyclase"/>
</dbReference>
<reference evidence="6" key="1">
    <citation type="journal article" date="2019" name="Int. J. Syst. Evol. Microbiol.">
        <title>The Global Catalogue of Microorganisms (GCM) 10K type strain sequencing project: providing services to taxonomists for standard genome sequencing and annotation.</title>
        <authorList>
            <consortium name="The Broad Institute Genomics Platform"/>
            <consortium name="The Broad Institute Genome Sequencing Center for Infectious Disease"/>
            <person name="Wu L."/>
            <person name="Ma J."/>
        </authorList>
    </citation>
    <scope>NUCLEOTIDE SEQUENCE [LARGE SCALE GENOMIC DNA]</scope>
    <source>
        <strain evidence="6">CCTCC AB 2013263</strain>
    </source>
</reference>
<dbReference type="PANTHER" id="PTHR44757">
    <property type="entry name" value="DIGUANYLATE CYCLASE DGCP"/>
    <property type="match status" value="1"/>
</dbReference>
<feature type="domain" description="PAC" evidence="2">
    <location>
        <begin position="154"/>
        <end position="206"/>
    </location>
</feature>
<dbReference type="RefSeq" id="WP_380075743.1">
    <property type="nucleotide sequence ID" value="NZ_JBHRZF010000020.1"/>
</dbReference>
<evidence type="ECO:0000259" key="2">
    <source>
        <dbReference type="PROSITE" id="PS50113"/>
    </source>
</evidence>
<dbReference type="InterPro" id="IPR035919">
    <property type="entry name" value="EAL_sf"/>
</dbReference>